<evidence type="ECO:0000256" key="16">
    <source>
        <dbReference type="ARBA" id="ARBA00030723"/>
    </source>
</evidence>
<dbReference type="EnsemblMetazoa" id="XM_022792780">
    <property type="protein sequence ID" value="XP_022648515"/>
    <property type="gene ID" value="LOC111245038"/>
</dbReference>
<dbReference type="OrthoDB" id="6479716at2759"/>
<dbReference type="InParanoid" id="A0A7M7MAT8"/>
<evidence type="ECO:0000256" key="17">
    <source>
        <dbReference type="ARBA" id="ARBA00032175"/>
    </source>
</evidence>
<keyword evidence="11" id="KW-1133">Transmembrane helix</keyword>
<dbReference type="EnsemblMetazoa" id="XM_022792776">
    <property type="protein sequence ID" value="XP_022648511"/>
    <property type="gene ID" value="LOC111245038"/>
</dbReference>
<dbReference type="GeneID" id="111245038"/>
<evidence type="ECO:0000256" key="4">
    <source>
        <dbReference type="ARBA" id="ARBA00008539"/>
    </source>
</evidence>
<keyword evidence="12" id="KW-0333">Golgi apparatus</keyword>
<dbReference type="GO" id="GO:0000139">
    <property type="term" value="C:Golgi membrane"/>
    <property type="evidence" value="ECO:0007669"/>
    <property type="project" value="UniProtKB-SubCell"/>
</dbReference>
<evidence type="ECO:0000256" key="6">
    <source>
        <dbReference type="ARBA" id="ARBA00022676"/>
    </source>
</evidence>
<dbReference type="KEGG" id="vde:111245038"/>
<evidence type="ECO:0000256" key="1">
    <source>
        <dbReference type="ARBA" id="ARBA00001936"/>
    </source>
</evidence>
<evidence type="ECO:0000256" key="9">
    <source>
        <dbReference type="ARBA" id="ARBA00022723"/>
    </source>
</evidence>
<dbReference type="EnsemblMetazoa" id="XM_022792782">
    <property type="protein sequence ID" value="XP_022648517"/>
    <property type="gene ID" value="LOC111245038"/>
</dbReference>
<name>A0A7M7MAT8_VARDE</name>
<dbReference type="AlphaFoldDB" id="A0A7M7MAT8"/>
<organism evidence="22 23">
    <name type="scientific">Varroa destructor</name>
    <name type="common">Honeybee mite</name>
    <dbReference type="NCBI Taxonomy" id="109461"/>
    <lineage>
        <taxon>Eukaryota</taxon>
        <taxon>Metazoa</taxon>
        <taxon>Ecdysozoa</taxon>
        <taxon>Arthropoda</taxon>
        <taxon>Chelicerata</taxon>
        <taxon>Arachnida</taxon>
        <taxon>Acari</taxon>
        <taxon>Parasitiformes</taxon>
        <taxon>Mesostigmata</taxon>
        <taxon>Gamasina</taxon>
        <taxon>Dermanyssoidea</taxon>
        <taxon>Varroidae</taxon>
        <taxon>Varroa</taxon>
    </lineage>
</organism>
<dbReference type="EnsemblMetazoa" id="XM_022792779">
    <property type="protein sequence ID" value="XP_022648514"/>
    <property type="gene ID" value="LOC111245038"/>
</dbReference>
<evidence type="ECO:0000256" key="8">
    <source>
        <dbReference type="ARBA" id="ARBA00022692"/>
    </source>
</evidence>
<dbReference type="Pfam" id="PF13896">
    <property type="entry name" value="Glyco_transf_49"/>
    <property type="match status" value="1"/>
</dbReference>
<evidence type="ECO:0000256" key="19">
    <source>
        <dbReference type="ARBA" id="ARBA00033291"/>
    </source>
</evidence>
<evidence type="ECO:0000256" key="11">
    <source>
        <dbReference type="ARBA" id="ARBA00022989"/>
    </source>
</evidence>
<dbReference type="GO" id="GO:0015020">
    <property type="term" value="F:glucuronosyltransferase activity"/>
    <property type="evidence" value="ECO:0007669"/>
    <property type="project" value="InterPro"/>
</dbReference>
<dbReference type="Proteomes" id="UP000594260">
    <property type="component" value="Unplaced"/>
</dbReference>
<evidence type="ECO:0000256" key="20">
    <source>
        <dbReference type="ARBA" id="ARBA00047852"/>
    </source>
</evidence>
<keyword evidence="13" id="KW-0472">Membrane</keyword>
<evidence type="ECO:0000256" key="12">
    <source>
        <dbReference type="ARBA" id="ARBA00023034"/>
    </source>
</evidence>
<dbReference type="UniPathway" id="UPA00378"/>
<comment type="subcellular location">
    <subcellularLocation>
        <location evidence="2">Golgi apparatus membrane</location>
        <topology evidence="2">Single-pass type II membrane protein</topology>
    </subcellularLocation>
</comment>
<dbReference type="RefSeq" id="XP_022648517.1">
    <property type="nucleotide sequence ID" value="XM_022792782.1"/>
</dbReference>
<evidence type="ECO:0000256" key="7">
    <source>
        <dbReference type="ARBA" id="ARBA00022679"/>
    </source>
</evidence>
<reference evidence="22" key="1">
    <citation type="submission" date="2021-01" db="UniProtKB">
        <authorList>
            <consortium name="EnsemblMetazoa"/>
        </authorList>
    </citation>
    <scope>IDENTIFICATION</scope>
</reference>
<dbReference type="RefSeq" id="XP_022648514.1">
    <property type="nucleotide sequence ID" value="XM_022792779.1"/>
</dbReference>
<comment type="similarity">
    <text evidence="4">Belongs to the glycosyltransferase 49 family.</text>
</comment>
<keyword evidence="14" id="KW-0325">Glycoprotein</keyword>
<feature type="region of interest" description="Disordered" evidence="21">
    <location>
        <begin position="452"/>
        <end position="473"/>
    </location>
</feature>
<dbReference type="RefSeq" id="XP_022648511.1">
    <property type="nucleotide sequence ID" value="XM_022792776.1"/>
</dbReference>
<evidence type="ECO:0000256" key="10">
    <source>
        <dbReference type="ARBA" id="ARBA00022968"/>
    </source>
</evidence>
<keyword evidence="6" id="KW-0328">Glycosyltransferase</keyword>
<comment type="pathway">
    <text evidence="3">Protein modification; protein glycosylation.</text>
</comment>
<evidence type="ECO:0000256" key="21">
    <source>
        <dbReference type="SAM" id="MobiDB-lite"/>
    </source>
</evidence>
<evidence type="ECO:0000256" key="18">
    <source>
        <dbReference type="ARBA" id="ARBA00032181"/>
    </source>
</evidence>
<keyword evidence="9" id="KW-0479">Metal-binding</keyword>
<dbReference type="RefSeq" id="XP_022648515.1">
    <property type="nucleotide sequence ID" value="XM_022792780.1"/>
</dbReference>
<evidence type="ECO:0000256" key="14">
    <source>
        <dbReference type="ARBA" id="ARBA00023180"/>
    </source>
</evidence>
<evidence type="ECO:0000313" key="22">
    <source>
        <dbReference type="EnsemblMetazoa" id="XP_022648511"/>
    </source>
</evidence>
<evidence type="ECO:0000256" key="5">
    <source>
        <dbReference type="ARBA" id="ARBA00017962"/>
    </source>
</evidence>
<sequence>MMLWRSVSQAAVLLSVFIAFILILLLLHPARPLIGGYRGGNAASVHFRDGMHNVNITNPSHFFVNRGTALALSLKEAARDYDEYSLRLMNHTGIPFFRRNKADVQPRMLLLTDLNEPNPVTSPQQVCIAAYGTLSDLHHAVELSWLWKTSPVSVAIFAAPGEAHLVLEYLQYLSTCHRGVRAHFNFDLLVAHPEDLQQKEDEAFYSKFACEEYREALSYQLSRRSKSLKREENVDSLPVNELRNIGQQSCRRGMGAQIGLTLPLGAMPRPGLDIELASFLARLRTTSSSGQTCDKCIYVIPTFISSQSLKVPRTKAAVDALVTQDRLMPDDELTYCRWTAFKGNSVTASGKGGASSPNITLTYQPTPRFFKAYVAPLDLPRMDTRFKGVDAPPTQLIEAYLQGYRFWVLSEAFIVRKVFGHRVSKSVSSTSMKIKLIERSATQAVQKLPKGSTAASVVGDPTAADGSSAADRSEKSAIFNGTKANVSHNNSQFAPSRRNTSALNTDATNKFKEDLRRKYPLIGKINWTKDELVLEERKT</sequence>
<dbReference type="EnsemblMetazoa" id="XM_022792781">
    <property type="protein sequence ID" value="XP_022648516"/>
    <property type="gene ID" value="LOC111245038"/>
</dbReference>
<evidence type="ECO:0000256" key="15">
    <source>
        <dbReference type="ARBA" id="ARBA00023211"/>
    </source>
</evidence>
<comment type="catalytic activity">
    <reaction evidence="20">
        <text>3-O-[beta-D-Xyl-(1-&gt;4)-Rib-ol-P-Rib-ol-P-3-beta-D-GalNAc-(1-&gt;3)-beta-D-GlcNAc-(1-&gt;4)-(O-6-P-alpha-D-Man)]-Thr-[protein] + UDP-alpha-D-glucuronate = 3-O-[beta-D-GlcA-(1-&gt;3)-beta-D-Xyl-(1-&gt;4)-Rib-ol-P-Rib-ol-P-3-beta-D-GalNAc-(1-&gt;3)-beta-D-GlcNAc-(1-&gt;4)-(O-6-P-alpha-D-Man)]-Thr-[protein] + UDP + H(+)</text>
        <dbReference type="Rhea" id="RHEA:46860"/>
        <dbReference type="Rhea" id="RHEA-COMP:15023"/>
        <dbReference type="Rhea" id="RHEA-COMP:17482"/>
        <dbReference type="ChEBI" id="CHEBI:15378"/>
        <dbReference type="ChEBI" id="CHEBI:58052"/>
        <dbReference type="ChEBI" id="CHEBI:58223"/>
        <dbReference type="ChEBI" id="CHEBI:142405"/>
        <dbReference type="ChEBI" id="CHEBI:177336"/>
    </reaction>
</comment>
<evidence type="ECO:0000256" key="13">
    <source>
        <dbReference type="ARBA" id="ARBA00023136"/>
    </source>
</evidence>
<keyword evidence="23" id="KW-1185">Reference proteome</keyword>
<protein>
    <recommendedName>
        <fullName evidence="5">Beta-1,4-glucuronyltransferase 1</fullName>
    </recommendedName>
    <alternativeName>
        <fullName evidence="16">I-beta-1,3-N-acetylglucosaminyltransferase</fullName>
    </alternativeName>
    <alternativeName>
        <fullName evidence="19">N-acetyllactosaminide beta-1,3-N-acetylglucosaminyltransferase</fullName>
    </alternativeName>
    <alternativeName>
        <fullName evidence="17">Poly-N-acetyllactosamine extension enzyme</fullName>
    </alternativeName>
    <alternativeName>
        <fullName evidence="18">UDP-GlcNAc:betaGal beta-1,3-N-acetylglucosaminyltransferase 1</fullName>
    </alternativeName>
</protein>
<comment type="cofactor">
    <cofactor evidence="1">
        <name>Mn(2+)</name>
        <dbReference type="ChEBI" id="CHEBI:29035"/>
    </cofactor>
</comment>
<evidence type="ECO:0000256" key="2">
    <source>
        <dbReference type="ARBA" id="ARBA00004323"/>
    </source>
</evidence>
<proteinExistence type="inferred from homology"/>
<keyword evidence="15" id="KW-0464">Manganese</keyword>
<evidence type="ECO:0000256" key="3">
    <source>
        <dbReference type="ARBA" id="ARBA00004922"/>
    </source>
</evidence>
<dbReference type="GO" id="GO:0035269">
    <property type="term" value="P:protein O-linked glycosylation via mannose"/>
    <property type="evidence" value="ECO:0007669"/>
    <property type="project" value="TreeGrafter"/>
</dbReference>
<dbReference type="PANTHER" id="PTHR46420:SF1">
    <property type="entry name" value="BETA-1,4-GLUCURONYLTRANSFERASE 1"/>
    <property type="match status" value="1"/>
</dbReference>
<dbReference type="PANTHER" id="PTHR46420">
    <property type="entry name" value="BETA-1,4-GLUCURONYLTRANSFERASE 1"/>
    <property type="match status" value="1"/>
</dbReference>
<accession>A0A7M7MAT8</accession>
<dbReference type="RefSeq" id="XP_022648516.1">
    <property type="nucleotide sequence ID" value="XM_022792781.1"/>
</dbReference>
<keyword evidence="8" id="KW-0812">Transmembrane</keyword>
<evidence type="ECO:0000313" key="23">
    <source>
        <dbReference type="Proteomes" id="UP000594260"/>
    </source>
</evidence>
<dbReference type="InterPro" id="IPR043189">
    <property type="entry name" value="B4GAT1"/>
</dbReference>
<dbReference type="EnsemblMetazoa" id="XM_022792778">
    <property type="protein sequence ID" value="XP_022648513"/>
    <property type="gene ID" value="LOC111245038"/>
</dbReference>
<dbReference type="GO" id="GO:0046872">
    <property type="term" value="F:metal ion binding"/>
    <property type="evidence" value="ECO:0007669"/>
    <property type="project" value="UniProtKB-KW"/>
</dbReference>
<keyword evidence="7" id="KW-0808">Transferase</keyword>
<keyword evidence="10" id="KW-0735">Signal-anchor</keyword>
<dbReference type="RefSeq" id="XP_022648513.1">
    <property type="nucleotide sequence ID" value="XM_022792778.1"/>
</dbReference>